<evidence type="ECO:0000256" key="1">
    <source>
        <dbReference type="SAM" id="MobiDB-lite"/>
    </source>
</evidence>
<organism evidence="3 4">
    <name type="scientific">Streptomyces oryzae</name>
    <dbReference type="NCBI Taxonomy" id="1434886"/>
    <lineage>
        <taxon>Bacteria</taxon>
        <taxon>Bacillati</taxon>
        <taxon>Actinomycetota</taxon>
        <taxon>Actinomycetes</taxon>
        <taxon>Kitasatosporales</taxon>
        <taxon>Streptomycetaceae</taxon>
        <taxon>Streptomyces</taxon>
    </lineage>
</organism>
<keyword evidence="4" id="KW-1185">Reference proteome</keyword>
<dbReference type="Proteomes" id="UP001519064">
    <property type="component" value="Unassembled WGS sequence"/>
</dbReference>
<keyword evidence="2" id="KW-1133">Transmembrane helix</keyword>
<keyword evidence="2" id="KW-0472">Membrane</keyword>
<dbReference type="EMBL" id="JADKMA010000237">
    <property type="protein sequence ID" value="MBO8195977.1"/>
    <property type="molecule type" value="Genomic_DNA"/>
</dbReference>
<feature type="non-terminal residue" evidence="3">
    <location>
        <position position="414"/>
    </location>
</feature>
<evidence type="ECO:0000256" key="2">
    <source>
        <dbReference type="SAM" id="Phobius"/>
    </source>
</evidence>
<sequence length="414" mass="43586">MTSRREHPRNATGAPPAHPASRTTQHRSPSRSARPDVRRDDAYLDGLFTYCLSVMCGHEAALAALGETLALADRQRARGRAPEDEWDHRPWLYALARWVCSRRLADQKAALSAAGSAGTGRASVPARPLSGAPASPAASGTEPLGAAARAQRRRELAALAWPEAAGTSPEQREALELSVRHGMSPGQIAAVLQLSTTAAEDLLLNASCEVERTRAALRVVESGGCAAVTRLAGDEQLLLGTALRRELVRHVDECPQCRRAAERAMAGVSWPGTAPASCALAVLPAPRSAVEAAVALARRARAQRVPRFDRAGFPVYENERGPRRDRLRGRALTSTVIAAVLAAPVVALWAAYRGSPVTGEPQADRSVTADAPDDTDGRPPESDSRRALPGGGGEREPVGRADGGGASEPSRAGA</sequence>
<accession>A0ABS3XKP3</accession>
<reference evidence="3 4" key="1">
    <citation type="submission" date="2020-11" db="EMBL/GenBank/DDBJ databases">
        <title>Streptomyces spirodelae sp. nov., isolated from duckweed.</title>
        <authorList>
            <person name="Saimee Y."/>
            <person name="Duangmal K."/>
        </authorList>
    </citation>
    <scope>NUCLEOTIDE SEQUENCE [LARGE SCALE GENOMIC DNA]</scope>
    <source>
        <strain evidence="3 4">S16-07</strain>
    </source>
</reference>
<feature type="compositionally biased region" description="Basic and acidic residues" evidence="1">
    <location>
        <begin position="375"/>
        <end position="386"/>
    </location>
</feature>
<evidence type="ECO:0008006" key="5">
    <source>
        <dbReference type="Google" id="ProtNLM"/>
    </source>
</evidence>
<name>A0ABS3XKP3_9ACTN</name>
<feature type="region of interest" description="Disordered" evidence="1">
    <location>
        <begin position="1"/>
        <end position="38"/>
    </location>
</feature>
<evidence type="ECO:0000313" key="4">
    <source>
        <dbReference type="Proteomes" id="UP001519064"/>
    </source>
</evidence>
<feature type="compositionally biased region" description="Low complexity" evidence="1">
    <location>
        <begin position="115"/>
        <end position="139"/>
    </location>
</feature>
<proteinExistence type="predicted"/>
<comment type="caution">
    <text evidence="3">The sequence shown here is derived from an EMBL/GenBank/DDBJ whole genome shotgun (WGS) entry which is preliminary data.</text>
</comment>
<feature type="region of interest" description="Disordered" evidence="1">
    <location>
        <begin position="115"/>
        <end position="147"/>
    </location>
</feature>
<feature type="region of interest" description="Disordered" evidence="1">
    <location>
        <begin position="356"/>
        <end position="414"/>
    </location>
</feature>
<evidence type="ECO:0000313" key="3">
    <source>
        <dbReference type="EMBL" id="MBO8195977.1"/>
    </source>
</evidence>
<feature type="transmembrane region" description="Helical" evidence="2">
    <location>
        <begin position="331"/>
        <end position="352"/>
    </location>
</feature>
<keyword evidence="2" id="KW-0812">Transmembrane</keyword>
<gene>
    <name evidence="3" type="ORF">ITI46_30665</name>
</gene>
<protein>
    <recommendedName>
        <fullName evidence="5">Alanine-rich protein</fullName>
    </recommendedName>
</protein>